<dbReference type="AlphaFoldDB" id="A0A1Y2H946"/>
<protein>
    <submittedName>
        <fullName evidence="1">Uncharacterized protein</fullName>
    </submittedName>
</protein>
<gene>
    <name evidence="1" type="ORF">BCR44DRAFT_1329630</name>
</gene>
<organism evidence="1 2">
    <name type="scientific">Catenaria anguillulae PL171</name>
    <dbReference type="NCBI Taxonomy" id="765915"/>
    <lineage>
        <taxon>Eukaryota</taxon>
        <taxon>Fungi</taxon>
        <taxon>Fungi incertae sedis</taxon>
        <taxon>Blastocladiomycota</taxon>
        <taxon>Blastocladiomycetes</taxon>
        <taxon>Blastocladiales</taxon>
        <taxon>Catenariaceae</taxon>
        <taxon>Catenaria</taxon>
    </lineage>
</organism>
<dbReference type="EMBL" id="MCFL01000097">
    <property type="protein sequence ID" value="ORZ30223.1"/>
    <property type="molecule type" value="Genomic_DNA"/>
</dbReference>
<dbReference type="Proteomes" id="UP000193411">
    <property type="component" value="Unassembled WGS sequence"/>
</dbReference>
<sequence>MTASNETQCINGRNSSCHNVRQITPLAARRPSTQVDPAALAQPASQSLAPAHALALVSRCHATHQPNLMLTIARQQ</sequence>
<accession>A0A1Y2H946</accession>
<comment type="caution">
    <text evidence="1">The sequence shown here is derived from an EMBL/GenBank/DDBJ whole genome shotgun (WGS) entry which is preliminary data.</text>
</comment>
<evidence type="ECO:0000313" key="1">
    <source>
        <dbReference type="EMBL" id="ORZ30223.1"/>
    </source>
</evidence>
<keyword evidence="2" id="KW-1185">Reference proteome</keyword>
<name>A0A1Y2H946_9FUNG</name>
<evidence type="ECO:0000313" key="2">
    <source>
        <dbReference type="Proteomes" id="UP000193411"/>
    </source>
</evidence>
<reference evidence="1 2" key="1">
    <citation type="submission" date="2016-07" db="EMBL/GenBank/DDBJ databases">
        <title>Pervasive Adenine N6-methylation of Active Genes in Fungi.</title>
        <authorList>
            <consortium name="DOE Joint Genome Institute"/>
            <person name="Mondo S.J."/>
            <person name="Dannebaum R.O."/>
            <person name="Kuo R.C."/>
            <person name="Labutti K."/>
            <person name="Haridas S."/>
            <person name="Kuo A."/>
            <person name="Salamov A."/>
            <person name="Ahrendt S.R."/>
            <person name="Lipzen A."/>
            <person name="Sullivan W."/>
            <person name="Andreopoulos W.B."/>
            <person name="Clum A."/>
            <person name="Lindquist E."/>
            <person name="Daum C."/>
            <person name="Ramamoorthy G.K."/>
            <person name="Gryganskyi A."/>
            <person name="Culley D."/>
            <person name="Magnuson J.K."/>
            <person name="James T.Y."/>
            <person name="O'Malley M.A."/>
            <person name="Stajich J.E."/>
            <person name="Spatafora J.W."/>
            <person name="Visel A."/>
            <person name="Grigoriev I.V."/>
        </authorList>
    </citation>
    <scope>NUCLEOTIDE SEQUENCE [LARGE SCALE GENOMIC DNA]</scope>
    <source>
        <strain evidence="1 2">PL171</strain>
    </source>
</reference>
<proteinExistence type="predicted"/>